<organism evidence="7 8">
    <name type="scientific">Brachybacterium faecium (strain ATCC 43885 / DSM 4810 / JCM 11609 / LMG 19847 / NBRC 14762 / NCIMB 9860 / 6-10)</name>
    <dbReference type="NCBI Taxonomy" id="446465"/>
    <lineage>
        <taxon>Bacteria</taxon>
        <taxon>Bacillati</taxon>
        <taxon>Actinomycetota</taxon>
        <taxon>Actinomycetes</taxon>
        <taxon>Micrococcales</taxon>
        <taxon>Dermabacteraceae</taxon>
        <taxon>Brachybacterium</taxon>
    </lineage>
</organism>
<gene>
    <name evidence="7" type="ordered locus">Bfae_17020</name>
</gene>
<keyword evidence="7" id="KW-0813">Transport</keyword>
<evidence type="ECO:0000256" key="6">
    <source>
        <dbReference type="SAM" id="SignalP"/>
    </source>
</evidence>
<keyword evidence="8" id="KW-1185">Reference proteome</keyword>
<evidence type="ECO:0000256" key="5">
    <source>
        <dbReference type="ARBA" id="ARBA00023288"/>
    </source>
</evidence>
<keyword evidence="4" id="KW-0564">Palmitate</keyword>
<dbReference type="EMBL" id="CP001643">
    <property type="protein sequence ID" value="ACU85523.1"/>
    <property type="molecule type" value="Genomic_DNA"/>
</dbReference>
<feature type="chain" id="PRO_5002978329" evidence="6">
    <location>
        <begin position="23"/>
        <end position="431"/>
    </location>
</feature>
<evidence type="ECO:0000256" key="2">
    <source>
        <dbReference type="ARBA" id="ARBA00022729"/>
    </source>
</evidence>
<dbReference type="HOGENOM" id="CLU_031285_2_0_11"/>
<dbReference type="Pfam" id="PF01547">
    <property type="entry name" value="SBP_bac_1"/>
    <property type="match status" value="1"/>
</dbReference>
<dbReference type="OrthoDB" id="2515046at2"/>
<dbReference type="KEGG" id="bfa:Bfae_17020"/>
<dbReference type="PATRIC" id="fig|446465.5.peg.1688"/>
<accession>C7MD66</accession>
<reference evidence="7 8" key="1">
    <citation type="journal article" date="2009" name="Stand. Genomic Sci.">
        <title>Complete genome sequence of Brachybacterium faecium type strain (Schefferle 6-10).</title>
        <authorList>
            <person name="Lapidus A."/>
            <person name="Pukall R."/>
            <person name="Labuttii K."/>
            <person name="Copeland A."/>
            <person name="Del Rio T.G."/>
            <person name="Nolan M."/>
            <person name="Chen F."/>
            <person name="Lucas S."/>
            <person name="Tice H."/>
            <person name="Cheng J.F."/>
            <person name="Bruce D."/>
            <person name="Goodwin L."/>
            <person name="Pitluck S."/>
            <person name="Rohde M."/>
            <person name="Goker M."/>
            <person name="Pati A."/>
            <person name="Ivanova N."/>
            <person name="Mavrommatis K."/>
            <person name="Chen A."/>
            <person name="Palaniappan K."/>
            <person name="D'haeseleer P."/>
            <person name="Chain P."/>
            <person name="Bristow J."/>
            <person name="Eisen J.A."/>
            <person name="Markowitz V."/>
            <person name="Hugenholtz P."/>
            <person name="Kyrpides N.C."/>
            <person name="Klenk H.P."/>
        </authorList>
    </citation>
    <scope>NUCLEOTIDE SEQUENCE [LARGE SCALE GENOMIC DNA]</scope>
    <source>
        <strain evidence="8">ATCC 43885 / DSM 4810 / JCM 11609 / LMG 19847 / NBRC 14762 / NCIMB 9860 / 6-10</strain>
    </source>
</reference>
<name>C7MD66_BRAFD</name>
<dbReference type="SUPFAM" id="SSF53850">
    <property type="entry name" value="Periplasmic binding protein-like II"/>
    <property type="match status" value="1"/>
</dbReference>
<sequence>MPFVKRRTLLSGLAGAPLAALALSSCGENGLSDGPVTLEYWAWNSAQKLVVEAWNATHPDIQVRHTDAGGGDDSATKLVTTTRAGNAPDVALVEYPTLPSMIVAGVATEISEHVAEVEAEFHEGIWSQASFDGQTYGIPQDAGPQALTFHRARFEELGVEVPTTWEDFAAAAQQVREADPETHLATFAPAEFGGFAGFAQQAGAVWWEGSGATWRVDIDGAETAAVADYWQDLIDQDLIAAEPILTPEWNAKLNRGQVLSFPAGLWGPGVIASVAGDMAGDWALAPLPQWTPGDDAVAFQGGSAAIVTTSSRHPAEAARFAAWIATAEEACRIQIQEGNYPASIVGQELSLDSDPPTFMSGQEDYWEVAAQIAARTLPESTWGPNVNVASTAFEDAMSAAVNAGTPLADALSVIEQAVVTDMTSVGYTAER</sequence>
<keyword evidence="7" id="KW-0762">Sugar transport</keyword>
<dbReference type="AlphaFoldDB" id="C7MD66"/>
<feature type="signal peptide" evidence="6">
    <location>
        <begin position="1"/>
        <end position="22"/>
    </location>
</feature>
<protein>
    <submittedName>
        <fullName evidence="7">ABC-type sugar transport system, periplasmic component</fullName>
    </submittedName>
</protein>
<keyword evidence="2 6" id="KW-0732">Signal</keyword>
<proteinExistence type="predicted"/>
<dbReference type="InterPro" id="IPR006059">
    <property type="entry name" value="SBP"/>
</dbReference>
<keyword evidence="1" id="KW-1003">Cell membrane</keyword>
<dbReference type="STRING" id="446465.Bfae_17020"/>
<evidence type="ECO:0000256" key="3">
    <source>
        <dbReference type="ARBA" id="ARBA00023136"/>
    </source>
</evidence>
<keyword evidence="3" id="KW-0472">Membrane</keyword>
<keyword evidence="5" id="KW-0449">Lipoprotein</keyword>
<dbReference type="eggNOG" id="COG1653">
    <property type="taxonomic scope" value="Bacteria"/>
</dbReference>
<dbReference type="PANTHER" id="PTHR43649:SF33">
    <property type="entry name" value="POLYGALACTURONAN_RHAMNOGALACTURONAN-BINDING PROTEIN YTCQ"/>
    <property type="match status" value="1"/>
</dbReference>
<evidence type="ECO:0000256" key="4">
    <source>
        <dbReference type="ARBA" id="ARBA00023139"/>
    </source>
</evidence>
<evidence type="ECO:0000313" key="8">
    <source>
        <dbReference type="Proteomes" id="UP000001919"/>
    </source>
</evidence>
<dbReference type="Proteomes" id="UP000001919">
    <property type="component" value="Chromosome"/>
</dbReference>
<evidence type="ECO:0000313" key="7">
    <source>
        <dbReference type="EMBL" id="ACU85523.1"/>
    </source>
</evidence>
<dbReference type="InterPro" id="IPR050490">
    <property type="entry name" value="Bact_solute-bd_prot1"/>
</dbReference>
<dbReference type="PANTHER" id="PTHR43649">
    <property type="entry name" value="ARABINOSE-BINDING PROTEIN-RELATED"/>
    <property type="match status" value="1"/>
</dbReference>
<evidence type="ECO:0000256" key="1">
    <source>
        <dbReference type="ARBA" id="ARBA00022475"/>
    </source>
</evidence>
<dbReference type="Gene3D" id="3.40.190.10">
    <property type="entry name" value="Periplasmic binding protein-like II"/>
    <property type="match status" value="1"/>
</dbReference>
<dbReference type="PROSITE" id="PS51257">
    <property type="entry name" value="PROKAR_LIPOPROTEIN"/>
    <property type="match status" value="1"/>
</dbReference>